<feature type="domain" description="Major facilitator superfamily (MFS) profile" evidence="7">
    <location>
        <begin position="14"/>
        <end position="485"/>
    </location>
</feature>
<comment type="subcellular location">
    <subcellularLocation>
        <location evidence="1">Cell membrane</location>
        <topology evidence="1">Multi-pass membrane protein</topology>
    </subcellularLocation>
</comment>
<evidence type="ECO:0000256" key="1">
    <source>
        <dbReference type="ARBA" id="ARBA00004651"/>
    </source>
</evidence>
<accession>A0A4Q7EE80</accession>
<evidence type="ECO:0000256" key="5">
    <source>
        <dbReference type="ARBA" id="ARBA00023136"/>
    </source>
</evidence>
<feature type="transmembrane region" description="Helical" evidence="6">
    <location>
        <begin position="201"/>
        <end position="221"/>
    </location>
</feature>
<feature type="transmembrane region" description="Helical" evidence="6">
    <location>
        <begin position="80"/>
        <end position="98"/>
    </location>
</feature>
<feature type="transmembrane region" description="Helical" evidence="6">
    <location>
        <begin position="355"/>
        <end position="375"/>
    </location>
</feature>
<feature type="transmembrane region" description="Helical" evidence="6">
    <location>
        <begin position="138"/>
        <end position="163"/>
    </location>
</feature>
<feature type="transmembrane region" description="Helical" evidence="6">
    <location>
        <begin position="387"/>
        <end position="409"/>
    </location>
</feature>
<gene>
    <name evidence="8" type="ORF">DYY88_02320</name>
</gene>
<feature type="transmembrane region" description="Helical" evidence="6">
    <location>
        <begin position="287"/>
        <end position="310"/>
    </location>
</feature>
<feature type="transmembrane region" description="Helical" evidence="6">
    <location>
        <begin position="104"/>
        <end position="126"/>
    </location>
</feature>
<feature type="transmembrane region" description="Helical" evidence="6">
    <location>
        <begin position="169"/>
        <end position="189"/>
    </location>
</feature>
<keyword evidence="5 6" id="KW-0472">Membrane</keyword>
<feature type="transmembrane region" description="Helical" evidence="6">
    <location>
        <begin position="15"/>
        <end position="36"/>
    </location>
</feature>
<dbReference type="PANTHER" id="PTHR42718">
    <property type="entry name" value="MAJOR FACILITATOR SUPERFAMILY MULTIDRUG TRANSPORTER MFSC"/>
    <property type="match status" value="1"/>
</dbReference>
<organism evidence="8 9">
    <name type="scientific">Leptolyngbya iicbica LK</name>
    <dbReference type="NCBI Taxonomy" id="2294035"/>
    <lineage>
        <taxon>Bacteria</taxon>
        <taxon>Bacillati</taxon>
        <taxon>Cyanobacteriota</taxon>
        <taxon>Cyanophyceae</taxon>
        <taxon>Leptolyngbyales</taxon>
        <taxon>Leptolyngbyaceae</taxon>
        <taxon>Leptolyngbya group</taxon>
        <taxon>Leptolyngbya</taxon>
        <taxon>Leptolyngbya iicbica</taxon>
    </lineage>
</organism>
<comment type="caution">
    <text evidence="8">The sequence shown here is derived from an EMBL/GenBank/DDBJ whole genome shotgun (WGS) entry which is preliminary data.</text>
</comment>
<evidence type="ECO:0000313" key="8">
    <source>
        <dbReference type="EMBL" id="RZM82114.1"/>
    </source>
</evidence>
<feature type="transmembrane region" description="Helical" evidence="6">
    <location>
        <begin position="322"/>
        <end position="343"/>
    </location>
</feature>
<dbReference type="InterPro" id="IPR020846">
    <property type="entry name" value="MFS_dom"/>
</dbReference>
<dbReference type="SUPFAM" id="SSF103473">
    <property type="entry name" value="MFS general substrate transporter"/>
    <property type="match status" value="1"/>
</dbReference>
<feature type="transmembrane region" description="Helical" evidence="6">
    <location>
        <begin position="48"/>
        <end position="68"/>
    </location>
</feature>
<dbReference type="Proteomes" id="UP000292459">
    <property type="component" value="Unassembled WGS sequence"/>
</dbReference>
<keyword evidence="2" id="KW-0813">Transport</keyword>
<feature type="transmembrane region" description="Helical" evidence="6">
    <location>
        <begin position="502"/>
        <end position="529"/>
    </location>
</feature>
<dbReference type="PANTHER" id="PTHR42718:SF9">
    <property type="entry name" value="MAJOR FACILITATOR SUPERFAMILY MULTIDRUG TRANSPORTER MFSC"/>
    <property type="match status" value="1"/>
</dbReference>
<dbReference type="EMBL" id="QVFV01000001">
    <property type="protein sequence ID" value="RZM82114.1"/>
    <property type="molecule type" value="Genomic_DNA"/>
</dbReference>
<keyword evidence="3 6" id="KW-0812">Transmembrane</keyword>
<dbReference type="Gene3D" id="1.20.1250.20">
    <property type="entry name" value="MFS general substrate transporter like domains"/>
    <property type="match status" value="2"/>
</dbReference>
<evidence type="ECO:0000256" key="2">
    <source>
        <dbReference type="ARBA" id="ARBA00022448"/>
    </source>
</evidence>
<dbReference type="RefSeq" id="WP_044150875.1">
    <property type="nucleotide sequence ID" value="NZ_QVFV01000001.1"/>
</dbReference>
<dbReference type="AlphaFoldDB" id="A0A4Q7EE80"/>
<dbReference type="OrthoDB" id="525108at2"/>
<feature type="transmembrane region" description="Helical" evidence="6">
    <location>
        <begin position="241"/>
        <end position="266"/>
    </location>
</feature>
<evidence type="ECO:0000256" key="3">
    <source>
        <dbReference type="ARBA" id="ARBA00022692"/>
    </source>
</evidence>
<evidence type="ECO:0000259" key="7">
    <source>
        <dbReference type="PROSITE" id="PS50850"/>
    </source>
</evidence>
<proteinExistence type="predicted"/>
<evidence type="ECO:0000313" key="9">
    <source>
        <dbReference type="Proteomes" id="UP000292459"/>
    </source>
</evidence>
<evidence type="ECO:0000256" key="4">
    <source>
        <dbReference type="ARBA" id="ARBA00022989"/>
    </source>
</evidence>
<evidence type="ECO:0000256" key="6">
    <source>
        <dbReference type="SAM" id="Phobius"/>
    </source>
</evidence>
<dbReference type="GO" id="GO:0022857">
    <property type="term" value="F:transmembrane transporter activity"/>
    <property type="evidence" value="ECO:0007669"/>
    <property type="project" value="InterPro"/>
</dbReference>
<dbReference type="Pfam" id="PF07690">
    <property type="entry name" value="MFS_1"/>
    <property type="match status" value="1"/>
</dbReference>
<dbReference type="InterPro" id="IPR036259">
    <property type="entry name" value="MFS_trans_sf"/>
</dbReference>
<keyword evidence="4 6" id="KW-1133">Transmembrane helix</keyword>
<reference evidence="8 9" key="1">
    <citation type="submission" date="2018-11" db="EMBL/GenBank/DDBJ databases">
        <title>Whole genome sequencing of an environmental sample.</title>
        <authorList>
            <person name="Sarangi A.N."/>
            <person name="Singh D."/>
            <person name="Tripathy S."/>
        </authorList>
    </citation>
    <scope>NUCLEOTIDE SEQUENCE [LARGE SCALE GENOMIC DNA]</scope>
    <source>
        <strain evidence="8 9">Lakshadweep</strain>
    </source>
</reference>
<sequence>MDVGEPPAGTTQKSAIGLCLTLFMVSFHIGIVPAIMPPLVRTFDSNVGYVQSALVLLSLVTAAFAPTSENLSRRFGRQKIFRGGLLLFAIGTLFAAISPTMALFVVNYALLTGIAATPLVSIPWALMDRFYDDKAEKIAFLLLTLSMVAGGLVGSLIGGLIAFEFSWRLAFPIELALIPLIWYLVTHFPAELVARNTPVDWVGGGLSFAGLGLTLLGLSLAGEFGWWEAKKHLVFLSTPLIPFGISIVPVLIGSGLVCFGLFVFWRRQQTQTGRASLVKAGLLSRRTFLNSLVVATLHSALITGLSFNLFQFIPPVLELNSFQTALTVLPYNCAMVIVIVLMVRFINLQLPPRRIVQLGLSIEIIGLLWLVGAIAPGMTRWSLLPGLIITGIGSGLFTSQIGAIAYSTASRVEKPEATGIFNPLQKVGQALGRGILGTVLVSVASIKIVDGVIFELDQTVDAATRQSAITYLQEAIQTFTKTEMRDLFGRLPETVQPALETIITTAALGAMETTLIIILAANLGCLLLTTRLPHLRRLKRHPAT</sequence>
<dbReference type="InterPro" id="IPR011701">
    <property type="entry name" value="MFS"/>
</dbReference>
<feature type="transmembrane region" description="Helical" evidence="6">
    <location>
        <begin position="430"/>
        <end position="449"/>
    </location>
</feature>
<name>A0A4Q7EE80_9CYAN</name>
<keyword evidence="9" id="KW-1185">Reference proteome</keyword>
<dbReference type="GO" id="GO:0005886">
    <property type="term" value="C:plasma membrane"/>
    <property type="evidence" value="ECO:0007669"/>
    <property type="project" value="UniProtKB-SubCell"/>
</dbReference>
<dbReference type="PROSITE" id="PS50850">
    <property type="entry name" value="MFS"/>
    <property type="match status" value="1"/>
</dbReference>
<protein>
    <submittedName>
        <fullName evidence="8">MFS transporter</fullName>
    </submittedName>
</protein>